<dbReference type="Proteomes" id="UP000530268">
    <property type="component" value="Unassembled WGS sequence"/>
</dbReference>
<accession>A0A7W6E2D2</accession>
<sequence length="404" mass="42522">MQSTTGTANAAKPTHSEKINAESAIIQGLIARRSVLPAGSSYSRVATAVLAANSRSAESELRAAQLRARAASKNWLPSIGPNISLTSLSSLVANLVIEQVIFDNGRKKGEREFAVADVEVAAVALATDTNARVRTGLDLYVAALEAREKMALASKNAKDIGHFEWVMQQRVQGGVSDSSDLNILRQKLLEIRATVSAESETANTSIAELNAMAIGDLSGVKGTSSLPVRAGLAQPLSVTQSEAEKIRAIAAAKVDRAGQLPGLTASATIGEGGSAGLGISSNSLLGLGTGDKLKAIEATSEAAGRRVAQATEDANRKLRKFEGQIASKERQAIEAAKLTVQAKKNLDLFQAQYDAGQRQVMDVVGVYETFARQQETEVTLKYEAIRLRIAMAELLGVLADGSAI</sequence>
<dbReference type="EMBL" id="JACIEI010000002">
    <property type="protein sequence ID" value="MBB3993458.1"/>
    <property type="molecule type" value="Genomic_DNA"/>
</dbReference>
<reference evidence="1 2" key="1">
    <citation type="submission" date="2020-08" db="EMBL/GenBank/DDBJ databases">
        <title>Genomic Encyclopedia of Type Strains, Phase IV (KMG-IV): sequencing the most valuable type-strain genomes for metagenomic binning, comparative biology and taxonomic classification.</title>
        <authorList>
            <person name="Goeker M."/>
        </authorList>
    </citation>
    <scope>NUCLEOTIDE SEQUENCE [LARGE SCALE GENOMIC DNA]</scope>
    <source>
        <strain evidence="1 2">DSM 102234</strain>
    </source>
</reference>
<dbReference type="SUPFAM" id="SSF56954">
    <property type="entry name" value="Outer membrane efflux proteins (OEP)"/>
    <property type="match status" value="1"/>
</dbReference>
<dbReference type="Gene3D" id="1.20.1600.10">
    <property type="entry name" value="Outer membrane efflux proteins (OEP)"/>
    <property type="match status" value="1"/>
</dbReference>
<dbReference type="GO" id="GO:0015562">
    <property type="term" value="F:efflux transmembrane transporter activity"/>
    <property type="evidence" value="ECO:0007669"/>
    <property type="project" value="InterPro"/>
</dbReference>
<dbReference type="AlphaFoldDB" id="A0A7W6E2D2"/>
<comment type="caution">
    <text evidence="1">The sequence shown here is derived from an EMBL/GenBank/DDBJ whole genome shotgun (WGS) entry which is preliminary data.</text>
</comment>
<organism evidence="1 2">
    <name type="scientific">Sulfitobacter undariae</name>
    <dbReference type="NCBI Taxonomy" id="1563671"/>
    <lineage>
        <taxon>Bacteria</taxon>
        <taxon>Pseudomonadati</taxon>
        <taxon>Pseudomonadota</taxon>
        <taxon>Alphaproteobacteria</taxon>
        <taxon>Rhodobacterales</taxon>
        <taxon>Roseobacteraceae</taxon>
        <taxon>Sulfitobacter</taxon>
    </lineage>
</organism>
<protein>
    <submittedName>
        <fullName evidence="1">Adhesin transport system outer membrane protein</fullName>
    </submittedName>
</protein>
<evidence type="ECO:0000313" key="2">
    <source>
        <dbReference type="Proteomes" id="UP000530268"/>
    </source>
</evidence>
<name>A0A7W6E2D2_9RHOB</name>
<proteinExistence type="predicted"/>
<gene>
    <name evidence="1" type="ORF">GGR95_001086</name>
</gene>
<keyword evidence="2" id="KW-1185">Reference proteome</keyword>
<dbReference type="RefSeq" id="WP_246423288.1">
    <property type="nucleotide sequence ID" value="NZ_JACIEI010000002.1"/>
</dbReference>
<evidence type="ECO:0000313" key="1">
    <source>
        <dbReference type="EMBL" id="MBB3993458.1"/>
    </source>
</evidence>